<dbReference type="Pfam" id="PF02926">
    <property type="entry name" value="THUMP"/>
    <property type="match status" value="1"/>
</dbReference>
<keyword evidence="5" id="KW-1185">Reference proteome</keyword>
<dbReference type="EMBL" id="KE384719">
    <property type="protein sequence ID" value="KJK84157.1"/>
    <property type="molecule type" value="Genomic_DNA"/>
</dbReference>
<reference evidence="5" key="1">
    <citation type="journal article" date="2014" name="BMC Genomics">
        <title>The genome sequence of the biocontrol fungus Metarhizium anisopliae and comparative genomics of Metarhizium species.</title>
        <authorList>
            <person name="Pattemore J.A."/>
            <person name="Hane J.K."/>
            <person name="Williams A.H."/>
            <person name="Wilson B.A."/>
            <person name="Stodart B.J."/>
            <person name="Ash G.J."/>
        </authorList>
    </citation>
    <scope>NUCLEOTIDE SEQUENCE [LARGE SCALE GENOMIC DNA]</scope>
    <source>
        <strain evidence="5">BRIP 53293</strain>
    </source>
</reference>
<dbReference type="PROSITE" id="PS51165">
    <property type="entry name" value="THUMP"/>
    <property type="match status" value="1"/>
</dbReference>
<evidence type="ECO:0000256" key="2">
    <source>
        <dbReference type="SAM" id="MobiDB-lite"/>
    </source>
</evidence>
<evidence type="ECO:0000313" key="5">
    <source>
        <dbReference type="Proteomes" id="UP000054544"/>
    </source>
</evidence>
<dbReference type="OrthoDB" id="367221at2759"/>
<dbReference type="InterPro" id="IPR040183">
    <property type="entry name" value="THUMPD1-like"/>
</dbReference>
<dbReference type="GO" id="GO:0003723">
    <property type="term" value="F:RNA binding"/>
    <property type="evidence" value="ECO:0007669"/>
    <property type="project" value="UniProtKB-UniRule"/>
</dbReference>
<gene>
    <name evidence="4" type="ORF">H634G_00520</name>
</gene>
<accession>A0A0D9PCY9</accession>
<organism evidence="4 5">
    <name type="scientific">Metarhizium anisopliae BRIP 53293</name>
    <dbReference type="NCBI Taxonomy" id="1291518"/>
    <lineage>
        <taxon>Eukaryota</taxon>
        <taxon>Fungi</taxon>
        <taxon>Dikarya</taxon>
        <taxon>Ascomycota</taxon>
        <taxon>Pezizomycotina</taxon>
        <taxon>Sordariomycetes</taxon>
        <taxon>Hypocreomycetidae</taxon>
        <taxon>Hypocreales</taxon>
        <taxon>Clavicipitaceae</taxon>
        <taxon>Metarhizium</taxon>
    </lineage>
</organism>
<dbReference type="Gene3D" id="3.30.2300.10">
    <property type="entry name" value="THUMP superfamily"/>
    <property type="match status" value="1"/>
</dbReference>
<dbReference type="SUPFAM" id="SSF143437">
    <property type="entry name" value="THUMP domain-like"/>
    <property type="match status" value="1"/>
</dbReference>
<dbReference type="PANTHER" id="PTHR13452">
    <property type="entry name" value="THUMP DOMAIN CONTAINING PROTEIN 1-RELATED"/>
    <property type="match status" value="1"/>
</dbReference>
<feature type="region of interest" description="Disordered" evidence="2">
    <location>
        <begin position="1"/>
        <end position="39"/>
    </location>
</feature>
<dbReference type="AlphaFoldDB" id="A0A0D9PCY9"/>
<dbReference type="STRING" id="1291518.A0A0D9PCY9"/>
<evidence type="ECO:0000313" key="4">
    <source>
        <dbReference type="EMBL" id="KJK84157.1"/>
    </source>
</evidence>
<keyword evidence="1" id="KW-0694">RNA-binding</keyword>
<sequence length="314" mass="34828">MDSTSRKRKDGPVPASGSTQPAHKKSKGGSAGRWKTPHQKAKIAEKVELGTTLAIGDQGIWVTFARGMKYKAIREFQELCVEYGKTMYGIEPPANDDEIAQGDEHQDIEASIEAELSSMKSGGKADTNQTFKPVSSGVECLFFMKTMDPVQPGSLAKKMCEDARDCQDQRQRKCKYINRLTPVVNMDKATDKGIAKVARAVLSPWFELKDEEKGDADKTEAPPSAVPSPPYTYAIRHNIRNHTTFKSGEVIQKIAGLIDAKHCVNLSKPDKVILVEIFQLFCGISVVDGKEWEELKRYNMNELYSLTPVVGKKT</sequence>
<name>A0A0D9PCY9_METAN</name>
<dbReference type="PANTHER" id="PTHR13452:SF10">
    <property type="entry name" value="THUMP DOMAIN-CONTAINING PROTEIN 1"/>
    <property type="match status" value="1"/>
</dbReference>
<dbReference type="CDD" id="cd11717">
    <property type="entry name" value="THUMP_THUMPD1_like"/>
    <property type="match status" value="1"/>
</dbReference>
<dbReference type="GO" id="GO:0006400">
    <property type="term" value="P:tRNA modification"/>
    <property type="evidence" value="ECO:0007669"/>
    <property type="project" value="InterPro"/>
</dbReference>
<dbReference type="InterPro" id="IPR004114">
    <property type="entry name" value="THUMP_dom"/>
</dbReference>
<protein>
    <recommendedName>
        <fullName evidence="3">THUMP domain-containing protein</fullName>
    </recommendedName>
</protein>
<proteinExistence type="predicted"/>
<evidence type="ECO:0000256" key="1">
    <source>
        <dbReference type="PROSITE-ProRule" id="PRU00529"/>
    </source>
</evidence>
<feature type="domain" description="THUMP" evidence="3">
    <location>
        <begin position="165"/>
        <end position="288"/>
    </location>
</feature>
<dbReference type="Proteomes" id="UP000054544">
    <property type="component" value="Unassembled WGS sequence"/>
</dbReference>
<evidence type="ECO:0000259" key="3">
    <source>
        <dbReference type="PROSITE" id="PS51165"/>
    </source>
</evidence>